<dbReference type="AlphaFoldDB" id="A0A6J4IS28"/>
<feature type="compositionally biased region" description="Basic residues" evidence="1">
    <location>
        <begin position="50"/>
        <end position="66"/>
    </location>
</feature>
<feature type="non-terminal residue" evidence="2">
    <location>
        <position position="1"/>
    </location>
</feature>
<proteinExistence type="predicted"/>
<sequence length="88" mass="9932">CSPSIVRIGRGWQATRHGGVTCRWIPRRAELVRTAGGDLTGAPDGDRARPRTPGHRRRQRFHHGSHIVRDLLARHRSRVTWPGTESPD</sequence>
<protein>
    <submittedName>
        <fullName evidence="2">Uncharacterized protein</fullName>
    </submittedName>
</protein>
<feature type="region of interest" description="Disordered" evidence="1">
    <location>
        <begin position="35"/>
        <end position="69"/>
    </location>
</feature>
<evidence type="ECO:0000256" key="1">
    <source>
        <dbReference type="SAM" id="MobiDB-lite"/>
    </source>
</evidence>
<reference evidence="2" key="1">
    <citation type="submission" date="2020-02" db="EMBL/GenBank/DDBJ databases">
        <authorList>
            <person name="Meier V. D."/>
        </authorList>
    </citation>
    <scope>NUCLEOTIDE SEQUENCE</scope>
    <source>
        <strain evidence="2">AVDCRST_MAG57</strain>
    </source>
</reference>
<organism evidence="2">
    <name type="scientific">uncultured Blastococcus sp</name>
    <dbReference type="NCBI Taxonomy" id="217144"/>
    <lineage>
        <taxon>Bacteria</taxon>
        <taxon>Bacillati</taxon>
        <taxon>Actinomycetota</taxon>
        <taxon>Actinomycetes</taxon>
        <taxon>Geodermatophilales</taxon>
        <taxon>Geodermatophilaceae</taxon>
        <taxon>Blastococcus</taxon>
        <taxon>environmental samples</taxon>
    </lineage>
</organism>
<gene>
    <name evidence="2" type="ORF">AVDCRST_MAG57-2622</name>
</gene>
<name>A0A6J4IS28_9ACTN</name>
<dbReference type="EMBL" id="CADCTI010000217">
    <property type="protein sequence ID" value="CAA9260420.1"/>
    <property type="molecule type" value="Genomic_DNA"/>
</dbReference>
<feature type="non-terminal residue" evidence="2">
    <location>
        <position position="88"/>
    </location>
</feature>
<evidence type="ECO:0000313" key="2">
    <source>
        <dbReference type="EMBL" id="CAA9260420.1"/>
    </source>
</evidence>
<accession>A0A6J4IS28</accession>